<reference evidence="1" key="1">
    <citation type="submission" date="2022-01" db="EMBL/GenBank/DDBJ databases">
        <title>Whole genome-based taxonomy of the Shewanellaceae.</title>
        <authorList>
            <person name="Martin-Rodriguez A.J."/>
        </authorList>
    </citation>
    <scope>NUCLEOTIDE SEQUENCE</scope>
    <source>
        <strain evidence="1">KCTC 23973</strain>
    </source>
</reference>
<dbReference type="RefSeq" id="WP_248950961.1">
    <property type="nucleotide sequence ID" value="NZ_JAKILB010000010.1"/>
</dbReference>
<proteinExistence type="predicted"/>
<organism evidence="1 2">
    <name type="scientific">Shewanella pneumatophori</name>
    <dbReference type="NCBI Taxonomy" id="314092"/>
    <lineage>
        <taxon>Bacteria</taxon>
        <taxon>Pseudomonadati</taxon>
        <taxon>Pseudomonadota</taxon>
        <taxon>Gammaproteobacteria</taxon>
        <taxon>Alteromonadales</taxon>
        <taxon>Shewanellaceae</taxon>
        <taxon>Shewanella</taxon>
    </lineage>
</organism>
<dbReference type="AlphaFoldDB" id="A0A9X1ZQ05"/>
<dbReference type="EMBL" id="JAKILB010000010">
    <property type="protein sequence ID" value="MCL1139881.1"/>
    <property type="molecule type" value="Genomic_DNA"/>
</dbReference>
<keyword evidence="2" id="KW-1185">Reference proteome</keyword>
<evidence type="ECO:0000313" key="1">
    <source>
        <dbReference type="EMBL" id="MCL1139881.1"/>
    </source>
</evidence>
<gene>
    <name evidence="1" type="ORF">L2740_15150</name>
</gene>
<dbReference type="Proteomes" id="UP001139293">
    <property type="component" value="Unassembled WGS sequence"/>
</dbReference>
<accession>A0A9X1ZQ05</accession>
<sequence length="117" mass="13169">MRNCLLFLFASAICIFIAYNVYLFVMPSVKVVNQSGQILTRVEISLPSNNLVFDNIAPSKTARIHHSTDQAEGEYAYRIRLSSGEYINGRCGSVTHDQYMKVLELTVDSEDKVSCIE</sequence>
<evidence type="ECO:0000313" key="2">
    <source>
        <dbReference type="Proteomes" id="UP001139293"/>
    </source>
</evidence>
<protein>
    <submittedName>
        <fullName evidence="1">Uncharacterized protein</fullName>
    </submittedName>
</protein>
<comment type="caution">
    <text evidence="1">The sequence shown here is derived from an EMBL/GenBank/DDBJ whole genome shotgun (WGS) entry which is preliminary data.</text>
</comment>
<name>A0A9X1ZQ05_9GAMM</name>